<accession>A0A378PK02</accession>
<dbReference type="KEGG" id="moi:MOVS_05195"/>
<dbReference type="Pfam" id="PF23899">
    <property type="entry name" value="SU10_portal"/>
    <property type="match status" value="1"/>
</dbReference>
<dbReference type="Proteomes" id="UP000076765">
    <property type="component" value="Chromosome"/>
</dbReference>
<dbReference type="Proteomes" id="UP000255102">
    <property type="component" value="Unassembled WGS sequence"/>
</dbReference>
<dbReference type="InterPro" id="IPR056909">
    <property type="entry name" value="SU10_portal"/>
</dbReference>
<dbReference type="EMBL" id="UGPW01000001">
    <property type="protein sequence ID" value="STY87092.1"/>
    <property type="molecule type" value="Genomic_DNA"/>
</dbReference>
<name>A0A378PK02_9GAMM</name>
<dbReference type="STRING" id="29433.MOVS_05195"/>
<protein>
    <recommendedName>
        <fullName evidence="6">Portal protein</fullName>
    </recommendedName>
</protein>
<gene>
    <name evidence="2" type="ORF">MOVS_05195</name>
    <name evidence="3" type="ORF">NCTC11227_01091</name>
</gene>
<evidence type="ECO:0008006" key="6">
    <source>
        <dbReference type="Google" id="ProtNLM"/>
    </source>
</evidence>
<evidence type="ECO:0000313" key="2">
    <source>
        <dbReference type="EMBL" id="ANB91474.1"/>
    </source>
</evidence>
<evidence type="ECO:0000256" key="1">
    <source>
        <dbReference type="SAM" id="Coils"/>
    </source>
</evidence>
<organism evidence="3 5">
    <name type="scientific">Moraxella ovis</name>
    <dbReference type="NCBI Taxonomy" id="29433"/>
    <lineage>
        <taxon>Bacteria</taxon>
        <taxon>Pseudomonadati</taxon>
        <taxon>Pseudomonadota</taxon>
        <taxon>Gammaproteobacteria</taxon>
        <taxon>Moraxellales</taxon>
        <taxon>Moraxellaceae</taxon>
        <taxon>Moraxella</taxon>
    </lineage>
</organism>
<evidence type="ECO:0000313" key="3">
    <source>
        <dbReference type="EMBL" id="STY87092.1"/>
    </source>
</evidence>
<evidence type="ECO:0000313" key="4">
    <source>
        <dbReference type="Proteomes" id="UP000076765"/>
    </source>
</evidence>
<keyword evidence="4" id="KW-1185">Reference proteome</keyword>
<dbReference type="AlphaFoldDB" id="A0A378PK02"/>
<reference evidence="3 5" key="2">
    <citation type="submission" date="2018-06" db="EMBL/GenBank/DDBJ databases">
        <authorList>
            <consortium name="Pathogen Informatics"/>
            <person name="Doyle S."/>
        </authorList>
    </citation>
    <scope>NUCLEOTIDE SEQUENCE [LARGE SCALE GENOMIC DNA]</scope>
    <source>
        <strain evidence="3 5">NCTC11227</strain>
    </source>
</reference>
<reference evidence="2 4" key="1">
    <citation type="submission" date="2015-04" db="EMBL/GenBank/DDBJ databases">
        <authorList>
            <person name="Calcutt M.J."/>
            <person name="Foecking M.F."/>
        </authorList>
    </citation>
    <scope>NUCLEOTIDE SEQUENCE [LARGE SCALE GENOMIC DNA]</scope>
    <source>
        <strain evidence="2 4">199/55</strain>
    </source>
</reference>
<dbReference type="EMBL" id="CP011158">
    <property type="protein sequence ID" value="ANB91474.1"/>
    <property type="molecule type" value="Genomic_DNA"/>
</dbReference>
<sequence>MKDISKINDEQLARYVDSGELEKDVKEQTKKVRLTKWKKEPTLQQLKHDFTQAQYSQSTHVGNINKWDTLYDAPKKPMDKRRGSRVEPKLVRKQAEWRCPALSEPFLATYNLFEVKPLTHEDTQRAKQNSLILNRQFNTELNKVSLVDKIIRGVVKQGTVIVRVGWEFQEDKVKEKVMQFQYMPVQDEQMMQQVQAQYEELAHLQQQYPDSYEQYDEAIKAGYEMSQEQGQLLIAQPVGEIEQEVVKPIINRPTVEVCNLKNIYIDPTCQGDLDKAQFVIHSYESSLSELQRVGYYQNLEFIKHREEMGGFDHDKSDDAKTFTFQDKARQKLIVYEYWGYWDIDGTGDTKQIIATWVGDTLIRLEENPFPDKKVPFVVFNYIPEENSIYGIPDAELLEDNQAIVGAVTRGMIDLLGKSANSQTGYSKQFLDASNKAKFRNGEDYEFNPSSDPRVHVYTHKYPEIPVSAMNMIQMMYSDAEAISGVKAFSGNGGITAQYLGETAAGARGVLDAVSKREMSILRRISEGFIVLGKKIISMNSEFLSEEEVVRVTNSQFVKVRREDLSGNFDLVLTISTAEADDAKAKELAFMLQTMGNTMGQEVSQMILAEIAELRKMPDLAEKIRTYAPEPDPVQQKLQELEVAKLEAEIALLQAQAQENSAKAEVQSAKVNVEQARAASLQGDADNKALDFVERDSGAKHLQELEKEQAKQDGANRLQQTKNQGELDKQIAGHNHTLLQHHADVELQQRLAQQQAIQQSQQLPTKI</sequence>
<keyword evidence="1" id="KW-0175">Coiled coil</keyword>
<feature type="coiled-coil region" evidence="1">
    <location>
        <begin position="635"/>
        <end position="678"/>
    </location>
</feature>
<proteinExistence type="predicted"/>
<dbReference type="RefSeq" id="WP_063514051.1">
    <property type="nucleotide sequence ID" value="NZ_CP011158.1"/>
</dbReference>
<evidence type="ECO:0000313" key="5">
    <source>
        <dbReference type="Proteomes" id="UP000255102"/>
    </source>
</evidence>